<dbReference type="AlphaFoldDB" id="A0A0D6PIW3"/>
<evidence type="ECO:0000256" key="3">
    <source>
        <dbReference type="SAM" id="Coils"/>
    </source>
</evidence>
<dbReference type="InterPro" id="IPR038161">
    <property type="entry name" value="VirB9/CagX/TrbG_C_sf"/>
</dbReference>
<sequence>MKCSRKLATGGLIWLGMMGTAFAVQYPQPGLEDARVRYVPYQSGNVTDIWTAPGAALTVQFGTDEKVVSVAESDSAYLKVVPVQNYLFIKPTGILPAQPIAVLCKTADGKLRHYFFQFETVNKQLGAGENVDYAVVFTYPHQAYERQLAKRKAAEAKAVQQEAKNRLDEARAVMNAATVDQYQGPRNYEYIARGDHQLAPAEVWDNGDSTVFTFPAMQRIPAIFYVQPDGKEATANYSVNGDTVVVPGTAPEWRLRDGHTVLDIYDLKYNPTGATPGTHTISPDVEREMRTFNDAK</sequence>
<evidence type="ECO:0000313" key="6">
    <source>
        <dbReference type="Proteomes" id="UP000032668"/>
    </source>
</evidence>
<gene>
    <name evidence="5" type="ORF">Aam_078_030</name>
</gene>
<name>A0A0D6PIW3_9PROT</name>
<dbReference type="EMBL" id="BANC01000076">
    <property type="protein sequence ID" value="GAN81153.1"/>
    <property type="molecule type" value="Genomic_DNA"/>
</dbReference>
<proteinExistence type="inferred from homology"/>
<keyword evidence="6" id="KW-1185">Reference proteome</keyword>
<dbReference type="Gene3D" id="2.60.40.2500">
    <property type="match status" value="1"/>
</dbReference>
<comment type="similarity">
    <text evidence="1">Belongs to the TrbG/VirB9 family.</text>
</comment>
<feature type="chain" id="PRO_5010288573" evidence="4">
    <location>
        <begin position="24"/>
        <end position="296"/>
    </location>
</feature>
<feature type="coiled-coil region" evidence="3">
    <location>
        <begin position="144"/>
        <end position="180"/>
    </location>
</feature>
<dbReference type="InterPro" id="IPR033645">
    <property type="entry name" value="VirB9/CagX/TrbG_C"/>
</dbReference>
<dbReference type="Proteomes" id="UP000032668">
    <property type="component" value="Unassembled WGS sequence"/>
</dbReference>
<dbReference type="Pfam" id="PF03524">
    <property type="entry name" value="CagX"/>
    <property type="match status" value="1"/>
</dbReference>
<protein>
    <submittedName>
        <fullName evidence="5">Secretion system type IV protein VirB9/conjugal transfer protein</fullName>
    </submittedName>
</protein>
<accession>A0A0D6PIW3</accession>
<comment type="caution">
    <text evidence="5">The sequence shown here is derived from an EMBL/GenBank/DDBJ whole genome shotgun (WGS) entry which is preliminary data.</text>
</comment>
<evidence type="ECO:0000256" key="2">
    <source>
        <dbReference type="ARBA" id="ARBA00022729"/>
    </source>
</evidence>
<organism evidence="5 6">
    <name type="scientific">Acidocella aminolytica 101 = DSM 11237</name>
    <dbReference type="NCBI Taxonomy" id="1120923"/>
    <lineage>
        <taxon>Bacteria</taxon>
        <taxon>Pseudomonadati</taxon>
        <taxon>Pseudomonadota</taxon>
        <taxon>Alphaproteobacteria</taxon>
        <taxon>Acetobacterales</taxon>
        <taxon>Acidocellaceae</taxon>
        <taxon>Acidocella</taxon>
    </lineage>
</organism>
<reference evidence="5 6" key="1">
    <citation type="submission" date="2012-11" db="EMBL/GenBank/DDBJ databases">
        <title>Whole genome sequence of Acidocella aminolytica 101 = DSM 11237.</title>
        <authorList>
            <person name="Azuma Y."/>
            <person name="Higashiura N."/>
            <person name="Hirakawa H."/>
            <person name="Matsushita K."/>
        </authorList>
    </citation>
    <scope>NUCLEOTIDE SEQUENCE [LARGE SCALE GENOMIC DNA]</scope>
    <source>
        <strain evidence="6">101 / DSM 11237</strain>
    </source>
</reference>
<evidence type="ECO:0000256" key="1">
    <source>
        <dbReference type="ARBA" id="ARBA00006135"/>
    </source>
</evidence>
<dbReference type="STRING" id="1120923.SAMN02746095_02596"/>
<keyword evidence="2 4" id="KW-0732">Signal</keyword>
<keyword evidence="3" id="KW-0175">Coiled coil</keyword>
<evidence type="ECO:0000313" key="5">
    <source>
        <dbReference type="EMBL" id="GAN81153.1"/>
    </source>
</evidence>
<dbReference type="NCBIfam" id="NF010435">
    <property type="entry name" value="PRK13861.1"/>
    <property type="match status" value="1"/>
</dbReference>
<evidence type="ECO:0000256" key="4">
    <source>
        <dbReference type="SAM" id="SignalP"/>
    </source>
</evidence>
<dbReference type="InterPro" id="IPR010258">
    <property type="entry name" value="Conjugal_tfr_TrbG/VirB9/CagX"/>
</dbReference>
<dbReference type="OrthoDB" id="7390264at2"/>
<dbReference type="RefSeq" id="WP_048879537.1">
    <property type="nucleotide sequence ID" value="NZ_BANC01000076.1"/>
</dbReference>
<feature type="signal peptide" evidence="4">
    <location>
        <begin position="1"/>
        <end position="23"/>
    </location>
</feature>
<dbReference type="CDD" id="cd06911">
    <property type="entry name" value="VirB9_CagX_TrbG"/>
    <property type="match status" value="1"/>
</dbReference>